<dbReference type="EMBL" id="JBFOLK010000008">
    <property type="protein sequence ID" value="KAL2492369.1"/>
    <property type="molecule type" value="Genomic_DNA"/>
</dbReference>
<dbReference type="PANTHER" id="PTHR23155">
    <property type="entry name" value="DISEASE RESISTANCE PROTEIN RP"/>
    <property type="match status" value="1"/>
</dbReference>
<dbReference type="InterPro" id="IPR038005">
    <property type="entry name" value="RX-like_CC"/>
</dbReference>
<keyword evidence="5" id="KW-0433">Leucine-rich repeat</keyword>
<dbReference type="InterPro" id="IPR058922">
    <property type="entry name" value="WHD_DRP"/>
</dbReference>
<sequence>MAYVSLLTLTQTLERILNPDQSLILLDEQQIRSLHEKVSFLLSFLEDPSQEGSETITCMEGRIRDAACEAEDIIESHRSNQILLESASPGVISCFCEIIAALSNVIPFHQHESSVQFRHDNFEEKYEELQKVINKLDSIKEEVVMMKDSNERDDLQPSNSLPSGSSKPVLSNKGSMVGFDHHLMQIKDQLTGPPSNLEIISIVGMGDIGKTTLARNVYDDSLIVYHFDTRAWITISQEYSGQELLMGLVDSTRRLSRESHVESTEKLREQLYQSLKGRRYLIAMDDVWDTNAWEEVKRLFPDDKNGSRIILTSRLSDVAIYASSTGPIHRLSFLTLEESWNLLRQNVFGEEDCPPDFEEIGKEIAEKCKGHPLTLVVLGGLLNKATRARDWEDSVETLNSEVTEIGDKVLEMLSLSYSHLPYHLRSCFLYFGQFPEDYEVRTSKLIKLWVAEGFVKPATTKSLEEVAEEYLEDLIARNMILVRERSNIGEVKTCSIHDLMREMCVRKAREEKFIYKYGSLVRSLLFFSRNTHIRLFSDTIHYRLLRVLDALTLRFDEFPIEIVELVNLRFIALTYMGNCKLPASIAKLRNLQTLHFYQGKFKVNINTLYLPAEIWKMPQLRHILFEKCFLPHPSGARNWKNFVGWENLTTLCKVTNFRCTREVLQMMPNLKKLGVSYYHGSCTNWSSYGFDNFIHLHQLENLKCVFIAKSFLAYRDPPPLNFAFPQKLKKLTLSGCRISWKNMTMVGSLPNLEVLKLKDHALQGTVWEPNEGEFCRLKLLVIHMSFLEHWKANETHFPSLQCLRLFYCINLAEIPSEIGDIPTLQAIHLYECSPSAETSARSIQEEQKDLGNDDFQLLVRSLYDEKEMRYAPTDDVMRVSCLQRFGWKWLEDEENNDSS</sequence>
<keyword evidence="4" id="KW-0963">Cytoplasm</keyword>
<keyword evidence="7" id="KW-0677">Repeat</keyword>
<evidence type="ECO:0000256" key="9">
    <source>
        <dbReference type="ARBA" id="ARBA00022821"/>
    </source>
</evidence>
<evidence type="ECO:0000259" key="13">
    <source>
        <dbReference type="Pfam" id="PF23559"/>
    </source>
</evidence>
<dbReference type="GO" id="GO:0051607">
    <property type="term" value="P:defense response to virus"/>
    <property type="evidence" value="ECO:0007669"/>
    <property type="project" value="UniProtKB-ARBA"/>
</dbReference>
<keyword evidence="6" id="KW-0381">Hypersensitive response</keyword>
<protein>
    <submittedName>
        <fullName evidence="15">Disease resistance protein</fullName>
    </submittedName>
</protein>
<comment type="function">
    <text evidence="1">Confers resistance to late blight (Phytophthora infestans) races carrying the avirulence gene Avr1. Resistance proteins guard the plant against pathogens that contain an appropriate avirulence protein via an indirect interaction with this avirulence protein. That triggers a defense system including the hypersensitive response, which restricts the pathogen growth.</text>
</comment>
<evidence type="ECO:0000313" key="16">
    <source>
        <dbReference type="Proteomes" id="UP001604336"/>
    </source>
</evidence>
<feature type="domain" description="NB-ARC" evidence="12">
    <location>
        <begin position="181"/>
        <end position="352"/>
    </location>
</feature>
<dbReference type="PRINTS" id="PR00364">
    <property type="entry name" value="DISEASERSIST"/>
</dbReference>
<dbReference type="PANTHER" id="PTHR23155:SF1152">
    <property type="entry name" value="AAA+ ATPASE DOMAIN-CONTAINING PROTEIN"/>
    <property type="match status" value="1"/>
</dbReference>
<organism evidence="15 16">
    <name type="scientific">Abeliophyllum distichum</name>
    <dbReference type="NCBI Taxonomy" id="126358"/>
    <lineage>
        <taxon>Eukaryota</taxon>
        <taxon>Viridiplantae</taxon>
        <taxon>Streptophyta</taxon>
        <taxon>Embryophyta</taxon>
        <taxon>Tracheophyta</taxon>
        <taxon>Spermatophyta</taxon>
        <taxon>Magnoliopsida</taxon>
        <taxon>eudicotyledons</taxon>
        <taxon>Gunneridae</taxon>
        <taxon>Pentapetalae</taxon>
        <taxon>asterids</taxon>
        <taxon>lamiids</taxon>
        <taxon>Lamiales</taxon>
        <taxon>Oleaceae</taxon>
        <taxon>Forsythieae</taxon>
        <taxon>Abeliophyllum</taxon>
    </lineage>
</organism>
<feature type="domain" description="Disease resistance R13L4/SHOC-2-like LRR" evidence="14">
    <location>
        <begin position="521"/>
        <end position="757"/>
    </location>
</feature>
<evidence type="ECO:0000256" key="6">
    <source>
        <dbReference type="ARBA" id="ARBA00022667"/>
    </source>
</evidence>
<feature type="domain" description="Disease resistance protein winged helix" evidence="13">
    <location>
        <begin position="434"/>
        <end position="503"/>
    </location>
</feature>
<comment type="subcellular location">
    <subcellularLocation>
        <location evidence="2">Cytoplasm</location>
    </subcellularLocation>
</comment>
<dbReference type="Proteomes" id="UP001604336">
    <property type="component" value="Unassembled WGS sequence"/>
</dbReference>
<dbReference type="Gene3D" id="1.20.5.4130">
    <property type="match status" value="1"/>
</dbReference>
<dbReference type="InterPro" id="IPR002182">
    <property type="entry name" value="NB-ARC"/>
</dbReference>
<dbReference type="Pfam" id="PF00931">
    <property type="entry name" value="NB-ARC"/>
    <property type="match status" value="1"/>
</dbReference>
<evidence type="ECO:0000256" key="5">
    <source>
        <dbReference type="ARBA" id="ARBA00022614"/>
    </source>
</evidence>
<dbReference type="Gene3D" id="3.80.10.10">
    <property type="entry name" value="Ribonuclease Inhibitor"/>
    <property type="match status" value="1"/>
</dbReference>
<keyword evidence="8" id="KW-0547">Nucleotide-binding</keyword>
<dbReference type="InterPro" id="IPR036388">
    <property type="entry name" value="WH-like_DNA-bd_sf"/>
</dbReference>
<dbReference type="Gene3D" id="1.10.10.10">
    <property type="entry name" value="Winged helix-like DNA-binding domain superfamily/Winged helix DNA-binding domain"/>
    <property type="match status" value="1"/>
</dbReference>
<dbReference type="FunFam" id="1.10.10.10:FF:000322">
    <property type="entry name" value="Probable disease resistance protein At1g63360"/>
    <property type="match status" value="1"/>
</dbReference>
<evidence type="ECO:0000259" key="14">
    <source>
        <dbReference type="Pfam" id="PF23598"/>
    </source>
</evidence>
<dbReference type="CDD" id="cd14798">
    <property type="entry name" value="RX-CC_like"/>
    <property type="match status" value="1"/>
</dbReference>
<dbReference type="FunFam" id="3.40.50.300:FF:001091">
    <property type="entry name" value="Probable disease resistance protein At1g61300"/>
    <property type="match status" value="1"/>
</dbReference>
<keyword evidence="16" id="KW-1185">Reference proteome</keyword>
<gene>
    <name evidence="15" type="ORF">Adt_27997</name>
</gene>
<proteinExistence type="inferred from homology"/>
<evidence type="ECO:0000256" key="8">
    <source>
        <dbReference type="ARBA" id="ARBA00022741"/>
    </source>
</evidence>
<dbReference type="Pfam" id="PF23598">
    <property type="entry name" value="LRR_14"/>
    <property type="match status" value="1"/>
</dbReference>
<dbReference type="FunFam" id="1.10.8.430:FF:000003">
    <property type="entry name" value="Probable disease resistance protein At5g66910"/>
    <property type="match status" value="1"/>
</dbReference>
<evidence type="ECO:0000256" key="4">
    <source>
        <dbReference type="ARBA" id="ARBA00022490"/>
    </source>
</evidence>
<keyword evidence="9" id="KW-0611">Plant defense</keyword>
<dbReference type="InterPro" id="IPR027417">
    <property type="entry name" value="P-loop_NTPase"/>
</dbReference>
<accession>A0ABD1RZI3</accession>
<dbReference type="Gene3D" id="1.10.8.430">
    <property type="entry name" value="Helical domain of apoptotic protease-activating factors"/>
    <property type="match status" value="1"/>
</dbReference>
<dbReference type="GO" id="GO:0005524">
    <property type="term" value="F:ATP binding"/>
    <property type="evidence" value="ECO:0007669"/>
    <property type="project" value="UniProtKB-KW"/>
</dbReference>
<evidence type="ECO:0000256" key="1">
    <source>
        <dbReference type="ARBA" id="ARBA00002074"/>
    </source>
</evidence>
<dbReference type="Gene3D" id="3.40.50.300">
    <property type="entry name" value="P-loop containing nucleotide triphosphate hydrolases"/>
    <property type="match status" value="1"/>
</dbReference>
<dbReference type="InterPro" id="IPR044974">
    <property type="entry name" value="Disease_R_plants"/>
</dbReference>
<evidence type="ECO:0000256" key="10">
    <source>
        <dbReference type="ARBA" id="ARBA00022840"/>
    </source>
</evidence>
<dbReference type="GO" id="GO:0009626">
    <property type="term" value="P:plant-type hypersensitive response"/>
    <property type="evidence" value="ECO:0007669"/>
    <property type="project" value="UniProtKB-KW"/>
</dbReference>
<reference evidence="16" key="1">
    <citation type="submission" date="2024-07" db="EMBL/GenBank/DDBJ databases">
        <title>Two chromosome-level genome assemblies of Korean endemic species Abeliophyllum distichum and Forsythia ovata (Oleaceae).</title>
        <authorList>
            <person name="Jang H."/>
        </authorList>
    </citation>
    <scope>NUCLEOTIDE SEQUENCE [LARGE SCALE GENOMIC DNA]</scope>
</reference>
<keyword evidence="10" id="KW-0067">ATP-binding</keyword>
<dbReference type="InterPro" id="IPR055414">
    <property type="entry name" value="LRR_R13L4/SHOC2-like"/>
</dbReference>
<feature type="region of interest" description="Disordered" evidence="11">
    <location>
        <begin position="149"/>
        <end position="170"/>
    </location>
</feature>
<dbReference type="SUPFAM" id="SSF52540">
    <property type="entry name" value="P-loop containing nucleoside triphosphate hydrolases"/>
    <property type="match status" value="1"/>
</dbReference>
<dbReference type="InterPro" id="IPR042197">
    <property type="entry name" value="Apaf_helical"/>
</dbReference>
<feature type="compositionally biased region" description="Polar residues" evidence="11">
    <location>
        <begin position="156"/>
        <end position="170"/>
    </location>
</feature>
<dbReference type="Pfam" id="PF23559">
    <property type="entry name" value="WHD_DRP"/>
    <property type="match status" value="1"/>
</dbReference>
<dbReference type="InterPro" id="IPR032675">
    <property type="entry name" value="LRR_dom_sf"/>
</dbReference>
<evidence type="ECO:0000256" key="7">
    <source>
        <dbReference type="ARBA" id="ARBA00022737"/>
    </source>
</evidence>
<evidence type="ECO:0000256" key="11">
    <source>
        <dbReference type="SAM" id="MobiDB-lite"/>
    </source>
</evidence>
<dbReference type="SUPFAM" id="SSF52058">
    <property type="entry name" value="L domain-like"/>
    <property type="match status" value="1"/>
</dbReference>
<evidence type="ECO:0000256" key="3">
    <source>
        <dbReference type="ARBA" id="ARBA00008894"/>
    </source>
</evidence>
<comment type="similarity">
    <text evidence="3">Belongs to the disease resistance NB-LRR family.</text>
</comment>
<name>A0ABD1RZI3_9LAMI</name>
<dbReference type="AlphaFoldDB" id="A0ABD1RZI3"/>
<dbReference type="GO" id="GO:0005737">
    <property type="term" value="C:cytoplasm"/>
    <property type="evidence" value="ECO:0007669"/>
    <property type="project" value="UniProtKB-SubCell"/>
</dbReference>
<evidence type="ECO:0000259" key="12">
    <source>
        <dbReference type="Pfam" id="PF00931"/>
    </source>
</evidence>
<comment type="caution">
    <text evidence="15">The sequence shown here is derived from an EMBL/GenBank/DDBJ whole genome shotgun (WGS) entry which is preliminary data.</text>
</comment>
<evidence type="ECO:0000256" key="2">
    <source>
        <dbReference type="ARBA" id="ARBA00004496"/>
    </source>
</evidence>
<evidence type="ECO:0000313" key="15">
    <source>
        <dbReference type="EMBL" id="KAL2492369.1"/>
    </source>
</evidence>